<comment type="caution">
    <text evidence="2">The sequence shown here is derived from an EMBL/GenBank/DDBJ whole genome shotgun (WGS) entry which is preliminary data.</text>
</comment>
<sequence>MRFTSIVTGIVKDSSGSSVWQETSQLRLPKGGKKLTFKQNALILIGIGVCVFSYAQFQAEFNPDSWWGKQYRQVTTNPFGFLTETKRSE</sequence>
<evidence type="ECO:0000313" key="2">
    <source>
        <dbReference type="EMBL" id="KAK0395656.1"/>
    </source>
</evidence>
<keyword evidence="3" id="KW-1185">Reference proteome</keyword>
<protein>
    <submittedName>
        <fullName evidence="2">Uncharacterized protein</fullName>
    </submittedName>
</protein>
<organism evidence="2 3">
    <name type="scientific">Steinernema hermaphroditum</name>
    <dbReference type="NCBI Taxonomy" id="289476"/>
    <lineage>
        <taxon>Eukaryota</taxon>
        <taxon>Metazoa</taxon>
        <taxon>Ecdysozoa</taxon>
        <taxon>Nematoda</taxon>
        <taxon>Chromadorea</taxon>
        <taxon>Rhabditida</taxon>
        <taxon>Tylenchina</taxon>
        <taxon>Panagrolaimomorpha</taxon>
        <taxon>Strongyloidoidea</taxon>
        <taxon>Steinernematidae</taxon>
        <taxon>Steinernema</taxon>
    </lineage>
</organism>
<feature type="transmembrane region" description="Helical" evidence="1">
    <location>
        <begin position="40"/>
        <end position="57"/>
    </location>
</feature>
<dbReference type="AlphaFoldDB" id="A0AA39LFB5"/>
<keyword evidence="1" id="KW-0812">Transmembrane</keyword>
<accession>A0AA39LFB5</accession>
<name>A0AA39LFB5_9BILA</name>
<dbReference type="EMBL" id="JAUCMV010000005">
    <property type="protein sequence ID" value="KAK0395656.1"/>
    <property type="molecule type" value="Genomic_DNA"/>
</dbReference>
<dbReference type="Proteomes" id="UP001175271">
    <property type="component" value="Unassembled WGS sequence"/>
</dbReference>
<proteinExistence type="predicted"/>
<keyword evidence="1" id="KW-1133">Transmembrane helix</keyword>
<gene>
    <name evidence="2" type="ORF">QR680_001378</name>
</gene>
<keyword evidence="1" id="KW-0472">Membrane</keyword>
<reference evidence="2" key="1">
    <citation type="submission" date="2023-06" db="EMBL/GenBank/DDBJ databases">
        <title>Genomic analysis of the entomopathogenic nematode Steinernema hermaphroditum.</title>
        <authorList>
            <person name="Schwarz E.M."/>
            <person name="Heppert J.K."/>
            <person name="Baniya A."/>
            <person name="Schwartz H.T."/>
            <person name="Tan C.-H."/>
            <person name="Antoshechkin I."/>
            <person name="Sternberg P.W."/>
            <person name="Goodrich-Blair H."/>
            <person name="Dillman A.R."/>
        </authorList>
    </citation>
    <scope>NUCLEOTIDE SEQUENCE</scope>
    <source>
        <strain evidence="2">PS9179</strain>
        <tissue evidence="2">Whole animal</tissue>
    </source>
</reference>
<evidence type="ECO:0000256" key="1">
    <source>
        <dbReference type="SAM" id="Phobius"/>
    </source>
</evidence>
<evidence type="ECO:0000313" key="3">
    <source>
        <dbReference type="Proteomes" id="UP001175271"/>
    </source>
</evidence>